<accession>A9KE52</accession>
<sequence>MNKLGSIYNSTIPTLREYMSRSPIEEKLSEETKIPSGFISPSNILIKSILEKTALTEEKESKQEGESEELFLKVLDEGRQAPELPLLPFLDESGQLRESSLIESPKELLTAIRDEIISLLDFMTSLYFADDHASFSSLKNQQMVIENDFMLEYMIPDNPRESIKVWWELGKLIKEFIFLLFRLGKYDLKRKNVEDFINSIKEDLQIALNDSCGSKKIGAMSGMCSLVRAELNLQTQSANFRQALKDQLENSLKAVAIDIDAYFNVSHGIQAHFRDLGCWLLEDYFGLKLPSLSKNDPFCVALCTQLGGSPRLGEIPPYVARLFWTFFSLHNDFPEIVNLYLLSQKEIYNRLSCAVKTYNEGKNYPKFQEAVLSIIGAPSITFFEINEDGSFTKLISEEKFASALLQHTYSFNVSVQEKTPAERLEAVLKELVYQSSFDDIPERLKRVENQINNYPDSLAVVYQWLKKESKNLVEISEKGGVLNKEEKISKEQIGIRENLVDFFKVKIDSMSLIHYLIGLPGAEQLLYSIFKANEYYYDELIFELTTYSKITVLPNVLGSLLLQTLRKRGNSVLFDYFKYKTTFNPVAAIDTRNFLLSLSQNFPAEAGDFANCVLFSVLFVQSEEKLINLWLDLINMIRKSRVSSSDWKFHWMKEIFTSLVPASIPNRRAAIHHLFDHLSIKQLKKLFLLWSKNEDGSFLYFLCKVDRLCFSSGVLLKRFEQIIEDIQEEEDEGEELKAILFHQLHKIGDEGVPMWLWLCRDRESFAGLKSLFQSLGCSLRSLNFNIPELLGLGFSGYNKTPLFKLCDGWMGRRLLYNRHFSNGLIQFLFSPHRENLVVYLRAFDVKIGPRWFHLCSEEEDLYFFSYVFKNAFCSTGLRAIRYEVKDLKEEIRTFLLRSEEGNMPRLSHFCCSPGGRKFLFVKPGLLNRILMTPENREQVQEALLLPLSKGMCALKNLDQGAIHWLMYSSWDDGKNFLKELWKNENAKHLLEEVLLRYKYNFSKKENETILDLLTIDVLEMKSESSTTQAGNLGFFEQDHENKAEQETKENLQFNRQPG</sequence>
<dbReference type="KEGG" id="cbd:CBUD_1210"/>
<reference evidence="2 3" key="1">
    <citation type="journal article" date="2009" name="Infect. Immun.">
        <title>Comparative genomics reveal extensive transposon-mediated genomic plasticity and diversity among potential effector proteins within the genus Coxiella.</title>
        <authorList>
            <person name="Beare P.A."/>
            <person name="Unsworth N."/>
            <person name="Andoh M."/>
            <person name="Voth D.E."/>
            <person name="Omsland A."/>
            <person name="Gilk S.D."/>
            <person name="Williams K.P."/>
            <person name="Sobral B.W."/>
            <person name="Kupko J.J.III."/>
            <person name="Porcella S.F."/>
            <person name="Samuel J.E."/>
            <person name="Heinzen R.A."/>
        </authorList>
    </citation>
    <scope>NUCLEOTIDE SEQUENCE [LARGE SCALE GENOMIC DNA]</scope>
    <source>
        <strain evidence="2 3">Dugway 5J108-111</strain>
    </source>
</reference>
<gene>
    <name evidence="2" type="ordered locus">CBUD_1210</name>
</gene>
<name>A9KE52_COXBN</name>
<dbReference type="AlphaFoldDB" id="A9KE52"/>
<evidence type="ECO:0000313" key="3">
    <source>
        <dbReference type="Proteomes" id="UP000008555"/>
    </source>
</evidence>
<feature type="region of interest" description="Disordered" evidence="1">
    <location>
        <begin position="1037"/>
        <end position="1058"/>
    </location>
</feature>
<dbReference type="Proteomes" id="UP000008555">
    <property type="component" value="Chromosome"/>
</dbReference>
<evidence type="ECO:0000313" key="2">
    <source>
        <dbReference type="EMBL" id="ABS78050.2"/>
    </source>
</evidence>
<proteinExistence type="predicted"/>
<dbReference type="HOGENOM" id="CLU_297846_0_0_6"/>
<protein>
    <submittedName>
        <fullName evidence="2">Hypothetical membrane associated protein</fullName>
    </submittedName>
</protein>
<evidence type="ECO:0000256" key="1">
    <source>
        <dbReference type="SAM" id="MobiDB-lite"/>
    </source>
</evidence>
<organism evidence="2 3">
    <name type="scientific">Coxiella burnetii (strain Dugway 5J108-111)</name>
    <dbReference type="NCBI Taxonomy" id="434922"/>
    <lineage>
        <taxon>Bacteria</taxon>
        <taxon>Pseudomonadati</taxon>
        <taxon>Pseudomonadota</taxon>
        <taxon>Gammaproteobacteria</taxon>
        <taxon>Legionellales</taxon>
        <taxon>Coxiellaceae</taxon>
        <taxon>Coxiella</taxon>
    </lineage>
</organism>
<dbReference type="EMBL" id="CP000733">
    <property type="protein sequence ID" value="ABS78050.2"/>
    <property type="molecule type" value="Genomic_DNA"/>
</dbReference>
<feature type="compositionally biased region" description="Basic and acidic residues" evidence="1">
    <location>
        <begin position="1037"/>
        <end position="1049"/>
    </location>
</feature>
<dbReference type="RefSeq" id="WP_011996972.1">
    <property type="nucleotide sequence ID" value="NC_009727.1"/>
</dbReference>